<dbReference type="PANTHER" id="PTHR33922:SF2">
    <property type="entry name" value="OS07G0589600 PROTEIN"/>
    <property type="match status" value="1"/>
</dbReference>
<evidence type="ECO:0000313" key="2">
    <source>
        <dbReference type="EMBL" id="MPA32093.1"/>
    </source>
</evidence>
<dbReference type="PANTHER" id="PTHR33922">
    <property type="entry name" value="OS01G0888066 PROTEIN-RELATED"/>
    <property type="match status" value="1"/>
</dbReference>
<feature type="compositionally biased region" description="Basic and acidic residues" evidence="1">
    <location>
        <begin position="105"/>
        <end position="120"/>
    </location>
</feature>
<sequence>MARINCADEKRSHSNSNSIENEEEEEEEALSLCDLPNNEESQSRKEEAEAIETPEDFDFGLLGGSLLTESEICAADEVFFQGQILPLRHSISSDSGGGFLAGFQHDSRNPSRSESMDHCHSGGFTGVSSRSSSIRSYHSSSSGSSTTKTKQYYKPIRVRNQFDQFHSHPSPTPQIRVSSIRHHGNVSHRCHKSTIWSFFRVGLVRTPEIELQDLKVRGNNNSTAKNFGCYIEKKKKQQSFFDKNSVLFGGCKCSVNAVETVVPSRIVLIKSNSVHVNEEKEQVALKNKTKQRQHGKQAVSRHRTFEWLKELSLVGVPDEA</sequence>
<gene>
    <name evidence="2" type="ORF">Din_001534</name>
</gene>
<proteinExistence type="predicted"/>
<dbReference type="AlphaFoldDB" id="A0A5B6YKY6"/>
<accession>A0A5B6YKY6</accession>
<feature type="compositionally biased region" description="Basic and acidic residues" evidence="1">
    <location>
        <begin position="1"/>
        <end position="12"/>
    </location>
</feature>
<feature type="compositionally biased region" description="Acidic residues" evidence="1">
    <location>
        <begin position="20"/>
        <end position="29"/>
    </location>
</feature>
<dbReference type="EMBL" id="GHES01001534">
    <property type="protein sequence ID" value="MPA32093.1"/>
    <property type="molecule type" value="Transcribed_RNA"/>
</dbReference>
<protein>
    <submittedName>
        <fullName evidence="2">Uncharacterized protein</fullName>
    </submittedName>
</protein>
<feature type="region of interest" description="Disordered" evidence="1">
    <location>
        <begin position="1"/>
        <end position="52"/>
    </location>
</feature>
<feature type="region of interest" description="Disordered" evidence="1">
    <location>
        <begin position="101"/>
        <end position="150"/>
    </location>
</feature>
<organism evidence="2">
    <name type="scientific">Davidia involucrata</name>
    <name type="common">Dove tree</name>
    <dbReference type="NCBI Taxonomy" id="16924"/>
    <lineage>
        <taxon>Eukaryota</taxon>
        <taxon>Viridiplantae</taxon>
        <taxon>Streptophyta</taxon>
        <taxon>Embryophyta</taxon>
        <taxon>Tracheophyta</taxon>
        <taxon>Spermatophyta</taxon>
        <taxon>Magnoliopsida</taxon>
        <taxon>eudicotyledons</taxon>
        <taxon>Gunneridae</taxon>
        <taxon>Pentapetalae</taxon>
        <taxon>asterids</taxon>
        <taxon>Cornales</taxon>
        <taxon>Nyssaceae</taxon>
        <taxon>Davidia</taxon>
    </lineage>
</organism>
<feature type="compositionally biased region" description="Low complexity" evidence="1">
    <location>
        <begin position="126"/>
        <end position="149"/>
    </location>
</feature>
<reference evidence="2" key="1">
    <citation type="submission" date="2019-08" db="EMBL/GenBank/DDBJ databases">
        <title>Reference gene set and small RNA set construction with multiple tissues from Davidia involucrata Baill.</title>
        <authorList>
            <person name="Yang H."/>
            <person name="Zhou C."/>
            <person name="Li G."/>
            <person name="Wang J."/>
            <person name="Gao P."/>
            <person name="Wang M."/>
            <person name="Wang R."/>
            <person name="Zhao Y."/>
        </authorList>
    </citation>
    <scope>NUCLEOTIDE SEQUENCE</scope>
    <source>
        <tissue evidence="2">Mixed with DoveR01_LX</tissue>
    </source>
</reference>
<evidence type="ECO:0000256" key="1">
    <source>
        <dbReference type="SAM" id="MobiDB-lite"/>
    </source>
</evidence>
<name>A0A5B6YKY6_DAVIN</name>